<dbReference type="InterPro" id="IPR024408">
    <property type="entry name" value="Muramidase"/>
</dbReference>
<comment type="caution">
    <text evidence="2">The sequence shown here is derived from an EMBL/GenBank/DDBJ whole genome shotgun (WGS) entry which is preliminary data.</text>
</comment>
<protein>
    <recommendedName>
        <fullName evidence="1">N-acetylmuramidase domain-containing protein</fullName>
    </recommendedName>
</protein>
<dbReference type="Proteomes" id="UP000236345">
    <property type="component" value="Unassembled WGS sequence"/>
</dbReference>
<evidence type="ECO:0000313" key="3">
    <source>
        <dbReference type="Proteomes" id="UP000236345"/>
    </source>
</evidence>
<feature type="domain" description="N-acetylmuramidase" evidence="1">
    <location>
        <begin position="14"/>
        <end position="184"/>
    </location>
</feature>
<dbReference type="Pfam" id="PF11860">
    <property type="entry name" value="Muramidase"/>
    <property type="match status" value="1"/>
</dbReference>
<reference evidence="3" key="1">
    <citation type="submission" date="2017-09" db="EMBL/GenBank/DDBJ databases">
        <authorList>
            <person name="Palmer M."/>
            <person name="Steenkamp E.T."/>
            <person name="Coetzee M.P."/>
            <person name="Avontuur J.R."/>
            <person name="Van Zyl E."/>
            <person name="Chan W.-Y."/>
            <person name="Blom J."/>
            <person name="Venter S.N."/>
        </authorList>
    </citation>
    <scope>NUCLEOTIDE SEQUENCE [LARGE SCALE GENOMIC DNA]</scope>
    <source>
        <strain evidence="3">QC88-366</strain>
    </source>
</reference>
<organism evidence="2 3">
    <name type="scientific">Mixta theicola</name>
    <dbReference type="NCBI Taxonomy" id="1458355"/>
    <lineage>
        <taxon>Bacteria</taxon>
        <taxon>Pseudomonadati</taxon>
        <taxon>Pseudomonadota</taxon>
        <taxon>Gammaproteobacteria</taxon>
        <taxon>Enterobacterales</taxon>
        <taxon>Erwiniaceae</taxon>
        <taxon>Mixta</taxon>
    </lineage>
</organism>
<gene>
    <name evidence="2" type="ORF">COO59_09090</name>
</gene>
<keyword evidence="3" id="KW-1185">Reference proteome</keyword>
<evidence type="ECO:0000313" key="2">
    <source>
        <dbReference type="EMBL" id="PNS12121.1"/>
    </source>
</evidence>
<dbReference type="AlphaFoldDB" id="A0A2K1QAR5"/>
<accession>A0A2K1QAR5</accession>
<sequence>MNAVSLLNNKVEKNIIKAFAIVESGGRSGFNEQNLPVIAFEGHVFRKYTNRFYDFTHPNLSYPYSKKAAKNWRRNNKNQASSWQTLSDAFDLSSEAALKSCSWGMFQIMGFNYKSTGYDDIYNFVKAMKENAGNHLRSFLNFCSQNPALLSAMQKKDFVSMAANYNGMDYGDYDQRIKHVYETLSKK</sequence>
<dbReference type="OrthoDB" id="1523598at2"/>
<evidence type="ECO:0000259" key="1">
    <source>
        <dbReference type="Pfam" id="PF11860"/>
    </source>
</evidence>
<proteinExistence type="predicted"/>
<name>A0A2K1QAR5_9GAMM</name>
<dbReference type="EMBL" id="NWUO01000005">
    <property type="protein sequence ID" value="PNS12121.1"/>
    <property type="molecule type" value="Genomic_DNA"/>
</dbReference>